<sequence length="288" mass="31576">MFALILAGLAVAHVSGRAVVEVDAKGGYGNQLFEFASCRALALRAGAAFRADTQGKYAGVCLTHDHIDGCGLPKPATYRTVPLKGSRSWWDGRRHESEVQTVRRSVNTNSLFQCSGYRQSASYFANVPSVSSKIRGELGRFTETIMEKASALWETSIQPIGKELAGGDIKYVALYHRRGDAYSSTERKNPYRFCLPGEDFYKNAVMAFRERYGGSGILYVTSSFHRENENDMLARAVALEPTCLARPWAAAWELYVAHASTRGYAAHLVPRPCAEKLSGSCLPAACAE</sequence>
<reference evidence="4" key="1">
    <citation type="submission" date="2021-11" db="EMBL/GenBank/DDBJ databases">
        <authorList>
            <consortium name="Genoscope - CEA"/>
            <person name="William W."/>
        </authorList>
    </citation>
    <scope>NUCLEOTIDE SEQUENCE</scope>
</reference>
<evidence type="ECO:0000256" key="2">
    <source>
        <dbReference type="ARBA" id="ARBA00022679"/>
    </source>
</evidence>
<dbReference type="EMBL" id="CAKKNE010000001">
    <property type="protein sequence ID" value="CAH0364239.1"/>
    <property type="molecule type" value="Genomic_DNA"/>
</dbReference>
<evidence type="ECO:0000313" key="4">
    <source>
        <dbReference type="EMBL" id="CAH0364239.1"/>
    </source>
</evidence>
<dbReference type="AlphaFoldDB" id="A0A8J2WRD9"/>
<dbReference type="InterPro" id="IPR002516">
    <property type="entry name" value="Glyco_trans_11"/>
</dbReference>
<proteinExistence type="predicted"/>
<gene>
    <name evidence="4" type="ORF">PECAL_1P05930</name>
</gene>
<dbReference type="GO" id="GO:0008107">
    <property type="term" value="F:galactoside 2-alpha-L-fucosyltransferase activity"/>
    <property type="evidence" value="ECO:0007669"/>
    <property type="project" value="InterPro"/>
</dbReference>
<feature type="signal peptide" evidence="3">
    <location>
        <begin position="1"/>
        <end position="16"/>
    </location>
</feature>
<evidence type="ECO:0000256" key="3">
    <source>
        <dbReference type="SAM" id="SignalP"/>
    </source>
</evidence>
<keyword evidence="1" id="KW-0328">Glycosyltransferase</keyword>
<name>A0A8J2WRD9_9STRA</name>
<feature type="chain" id="PRO_5035233322" evidence="3">
    <location>
        <begin position="17"/>
        <end position="288"/>
    </location>
</feature>
<keyword evidence="5" id="KW-1185">Reference proteome</keyword>
<protein>
    <submittedName>
        <fullName evidence="4">Uncharacterized protein</fullName>
    </submittedName>
</protein>
<evidence type="ECO:0000313" key="5">
    <source>
        <dbReference type="Proteomes" id="UP000789595"/>
    </source>
</evidence>
<organism evidence="4 5">
    <name type="scientific">Pelagomonas calceolata</name>
    <dbReference type="NCBI Taxonomy" id="35677"/>
    <lineage>
        <taxon>Eukaryota</taxon>
        <taxon>Sar</taxon>
        <taxon>Stramenopiles</taxon>
        <taxon>Ochrophyta</taxon>
        <taxon>Pelagophyceae</taxon>
        <taxon>Pelagomonadales</taxon>
        <taxon>Pelagomonadaceae</taxon>
        <taxon>Pelagomonas</taxon>
    </lineage>
</organism>
<dbReference type="PANTHER" id="PTHR11927:SF9">
    <property type="entry name" value="L-FUCOSYLTRANSFERASE"/>
    <property type="match status" value="1"/>
</dbReference>
<evidence type="ECO:0000256" key="1">
    <source>
        <dbReference type="ARBA" id="ARBA00022676"/>
    </source>
</evidence>
<accession>A0A8J2WRD9</accession>
<keyword evidence="2" id="KW-0808">Transferase</keyword>
<dbReference type="GO" id="GO:0016020">
    <property type="term" value="C:membrane"/>
    <property type="evidence" value="ECO:0007669"/>
    <property type="project" value="InterPro"/>
</dbReference>
<dbReference type="Proteomes" id="UP000789595">
    <property type="component" value="Unassembled WGS sequence"/>
</dbReference>
<dbReference type="GO" id="GO:0005975">
    <property type="term" value="P:carbohydrate metabolic process"/>
    <property type="evidence" value="ECO:0007669"/>
    <property type="project" value="InterPro"/>
</dbReference>
<dbReference type="PANTHER" id="PTHR11927">
    <property type="entry name" value="GALACTOSIDE 2-L-FUCOSYLTRANSFERASE"/>
    <property type="match status" value="1"/>
</dbReference>
<comment type="caution">
    <text evidence="4">The sequence shown here is derived from an EMBL/GenBank/DDBJ whole genome shotgun (WGS) entry which is preliminary data.</text>
</comment>
<keyword evidence="3" id="KW-0732">Signal</keyword>